<dbReference type="AlphaFoldDB" id="A0A0D0D3J1"/>
<dbReference type="Pfam" id="PF20149">
    <property type="entry name" value="DUF6532"/>
    <property type="match status" value="1"/>
</dbReference>
<reference evidence="3" key="2">
    <citation type="submission" date="2015-01" db="EMBL/GenBank/DDBJ databases">
        <title>Evolutionary Origins and Diversification of the Mycorrhizal Mutualists.</title>
        <authorList>
            <consortium name="DOE Joint Genome Institute"/>
            <consortium name="Mycorrhizal Genomics Consortium"/>
            <person name="Kohler A."/>
            <person name="Kuo A."/>
            <person name="Nagy L.G."/>
            <person name="Floudas D."/>
            <person name="Copeland A."/>
            <person name="Barry K.W."/>
            <person name="Cichocki N."/>
            <person name="Veneault-Fourrey C."/>
            <person name="LaButti K."/>
            <person name="Lindquist E.A."/>
            <person name="Lipzen A."/>
            <person name="Lundell T."/>
            <person name="Morin E."/>
            <person name="Murat C."/>
            <person name="Riley R."/>
            <person name="Ohm R."/>
            <person name="Sun H."/>
            <person name="Tunlid A."/>
            <person name="Henrissat B."/>
            <person name="Grigoriev I.V."/>
            <person name="Hibbett D.S."/>
            <person name="Martin F."/>
        </authorList>
    </citation>
    <scope>NUCLEOTIDE SEQUENCE [LARGE SCALE GENOMIC DNA]</scope>
    <source>
        <strain evidence="3">Ve08.2h10</strain>
    </source>
</reference>
<evidence type="ECO:0000313" key="3">
    <source>
        <dbReference type="Proteomes" id="UP000054538"/>
    </source>
</evidence>
<proteinExistence type="predicted"/>
<name>A0A0D0D3J1_9AGAM</name>
<evidence type="ECO:0000259" key="1">
    <source>
        <dbReference type="Pfam" id="PF20149"/>
    </source>
</evidence>
<reference evidence="2 3" key="1">
    <citation type="submission" date="2014-04" db="EMBL/GenBank/DDBJ databases">
        <authorList>
            <consortium name="DOE Joint Genome Institute"/>
            <person name="Kuo A."/>
            <person name="Kohler A."/>
            <person name="Jargeat P."/>
            <person name="Nagy L.G."/>
            <person name="Floudas D."/>
            <person name="Copeland A."/>
            <person name="Barry K.W."/>
            <person name="Cichocki N."/>
            <person name="Veneault-Fourrey C."/>
            <person name="LaButti K."/>
            <person name="Lindquist E.A."/>
            <person name="Lipzen A."/>
            <person name="Lundell T."/>
            <person name="Morin E."/>
            <person name="Murat C."/>
            <person name="Sun H."/>
            <person name="Tunlid A."/>
            <person name="Henrissat B."/>
            <person name="Grigoriev I.V."/>
            <person name="Hibbett D.S."/>
            <person name="Martin F."/>
            <person name="Nordberg H.P."/>
            <person name="Cantor M.N."/>
            <person name="Hua S.X."/>
        </authorList>
    </citation>
    <scope>NUCLEOTIDE SEQUENCE [LARGE SCALE GENOMIC DNA]</scope>
    <source>
        <strain evidence="2 3">Ve08.2h10</strain>
    </source>
</reference>
<dbReference type="EMBL" id="KN828809">
    <property type="protein sequence ID" value="KIK74494.1"/>
    <property type="molecule type" value="Genomic_DNA"/>
</dbReference>
<dbReference type="HOGENOM" id="CLU_1768707_0_0_1"/>
<feature type="domain" description="DUF6532" evidence="1">
    <location>
        <begin position="26"/>
        <end position="122"/>
    </location>
</feature>
<accession>A0A0D0D3J1</accession>
<sequence>MPLPLSVSQALLTFLFFSFYGGAILTKPFLHPAITEILHEAFSSNPDSPSIKLKLKDHFTSVLNDNDNPELAAPMVSMAACVAHSSLTDLQSTPAGSHKWGNFGANAFMGVFAHYIDMLNQIYAQNEHGYHSLMAKLLKQASQATIC</sequence>
<protein>
    <recommendedName>
        <fullName evidence="1">DUF6532 domain-containing protein</fullName>
    </recommendedName>
</protein>
<keyword evidence="3" id="KW-1185">Reference proteome</keyword>
<evidence type="ECO:0000313" key="2">
    <source>
        <dbReference type="EMBL" id="KIK74494.1"/>
    </source>
</evidence>
<dbReference type="InterPro" id="IPR045341">
    <property type="entry name" value="DUF6532"/>
</dbReference>
<gene>
    <name evidence="2" type="ORF">PAXRUDRAFT_19814</name>
</gene>
<organism evidence="2 3">
    <name type="scientific">Paxillus rubicundulus Ve08.2h10</name>
    <dbReference type="NCBI Taxonomy" id="930991"/>
    <lineage>
        <taxon>Eukaryota</taxon>
        <taxon>Fungi</taxon>
        <taxon>Dikarya</taxon>
        <taxon>Basidiomycota</taxon>
        <taxon>Agaricomycotina</taxon>
        <taxon>Agaricomycetes</taxon>
        <taxon>Agaricomycetidae</taxon>
        <taxon>Boletales</taxon>
        <taxon>Paxilineae</taxon>
        <taxon>Paxillaceae</taxon>
        <taxon>Paxillus</taxon>
    </lineage>
</organism>
<dbReference type="InParanoid" id="A0A0D0D3J1"/>
<dbReference type="Proteomes" id="UP000054538">
    <property type="component" value="Unassembled WGS sequence"/>
</dbReference>
<dbReference type="OrthoDB" id="2646770at2759"/>